<evidence type="ECO:0000256" key="1">
    <source>
        <dbReference type="SAM" id="MobiDB-lite"/>
    </source>
</evidence>
<name>A0A8J2W308_9NEOP</name>
<evidence type="ECO:0000313" key="3">
    <source>
        <dbReference type="Proteomes" id="UP000789524"/>
    </source>
</evidence>
<dbReference type="Proteomes" id="UP000789524">
    <property type="component" value="Unassembled WGS sequence"/>
</dbReference>
<evidence type="ECO:0000313" key="2">
    <source>
        <dbReference type="EMBL" id="CAG9565270.1"/>
    </source>
</evidence>
<keyword evidence="3" id="KW-1185">Reference proteome</keyword>
<comment type="caution">
    <text evidence="2">The sequence shown here is derived from an EMBL/GenBank/DDBJ whole genome shotgun (WGS) entry which is preliminary data.</text>
</comment>
<organism evidence="2 3">
    <name type="scientific">Danaus chrysippus</name>
    <name type="common">African queen</name>
    <dbReference type="NCBI Taxonomy" id="151541"/>
    <lineage>
        <taxon>Eukaryota</taxon>
        <taxon>Metazoa</taxon>
        <taxon>Ecdysozoa</taxon>
        <taxon>Arthropoda</taxon>
        <taxon>Hexapoda</taxon>
        <taxon>Insecta</taxon>
        <taxon>Pterygota</taxon>
        <taxon>Neoptera</taxon>
        <taxon>Endopterygota</taxon>
        <taxon>Lepidoptera</taxon>
        <taxon>Glossata</taxon>
        <taxon>Ditrysia</taxon>
        <taxon>Papilionoidea</taxon>
        <taxon>Nymphalidae</taxon>
        <taxon>Danainae</taxon>
        <taxon>Danaini</taxon>
        <taxon>Danaina</taxon>
        <taxon>Danaus</taxon>
        <taxon>Anosia</taxon>
    </lineage>
</organism>
<dbReference type="EMBL" id="CAKASE010000053">
    <property type="protein sequence ID" value="CAG9565270.1"/>
    <property type="molecule type" value="Genomic_DNA"/>
</dbReference>
<gene>
    <name evidence="2" type="ORF">DCHRY22_LOCUS6145</name>
</gene>
<dbReference type="AlphaFoldDB" id="A0A8J2W308"/>
<sequence length="134" mass="14503">MKELVTSKTDDDGSSNRSTLTISYMHSHLISSTAPQAGWLYEMLKNTTGASFGGQFRAATEDWAGSYRADGALTSHCVTTPAPPPAPPRATSCARTSSKNLPPTTYQRPRPPSLVTFHNSHVDNQLRVTHSLSD</sequence>
<feature type="compositionally biased region" description="Polar residues" evidence="1">
    <location>
        <begin position="93"/>
        <end position="107"/>
    </location>
</feature>
<feature type="region of interest" description="Disordered" evidence="1">
    <location>
        <begin position="79"/>
        <end position="112"/>
    </location>
</feature>
<protein>
    <submittedName>
        <fullName evidence="2">(African queen) hypothetical protein</fullName>
    </submittedName>
</protein>
<accession>A0A8J2W308</accession>
<dbReference type="OrthoDB" id="7480007at2759"/>
<proteinExistence type="predicted"/>
<reference evidence="2" key="1">
    <citation type="submission" date="2021-09" db="EMBL/GenBank/DDBJ databases">
        <authorList>
            <person name="Martin H S."/>
        </authorList>
    </citation>
    <scope>NUCLEOTIDE SEQUENCE</scope>
</reference>